<feature type="transmembrane region" description="Helical" evidence="6">
    <location>
        <begin position="146"/>
        <end position="172"/>
    </location>
</feature>
<keyword evidence="2" id="KW-1003">Cell membrane</keyword>
<keyword evidence="3 6" id="KW-0812">Transmembrane</keyword>
<dbReference type="GO" id="GO:0005886">
    <property type="term" value="C:plasma membrane"/>
    <property type="evidence" value="ECO:0007669"/>
    <property type="project" value="UniProtKB-SubCell"/>
</dbReference>
<comment type="subcellular location">
    <subcellularLocation>
        <location evidence="1">Cell membrane</location>
        <topology evidence="1">Multi-pass membrane protein</topology>
    </subcellularLocation>
</comment>
<evidence type="ECO:0000256" key="3">
    <source>
        <dbReference type="ARBA" id="ARBA00022692"/>
    </source>
</evidence>
<evidence type="ECO:0000313" key="7">
    <source>
        <dbReference type="EMBL" id="TDS65020.1"/>
    </source>
</evidence>
<evidence type="ECO:0000256" key="5">
    <source>
        <dbReference type="ARBA" id="ARBA00023136"/>
    </source>
</evidence>
<comment type="caution">
    <text evidence="7">The sequence shown here is derived from an EMBL/GenBank/DDBJ whole genome shotgun (WGS) entry which is preliminary data.</text>
</comment>
<name>A0A4R7F3L8_9FLAO</name>
<feature type="transmembrane region" description="Helical" evidence="6">
    <location>
        <begin position="178"/>
        <end position="194"/>
    </location>
</feature>
<dbReference type="EMBL" id="SOAG01000003">
    <property type="protein sequence ID" value="TDS65020.1"/>
    <property type="molecule type" value="Genomic_DNA"/>
</dbReference>
<evidence type="ECO:0000256" key="2">
    <source>
        <dbReference type="ARBA" id="ARBA00022475"/>
    </source>
</evidence>
<dbReference type="PANTHER" id="PTHR30250:SF11">
    <property type="entry name" value="O-ANTIGEN TRANSPORTER-RELATED"/>
    <property type="match status" value="1"/>
</dbReference>
<protein>
    <submittedName>
        <fullName evidence="7">O-antigen/teichoic acid export membrane protein</fullName>
    </submittedName>
</protein>
<keyword evidence="4 6" id="KW-1133">Transmembrane helix</keyword>
<feature type="transmembrane region" description="Helical" evidence="6">
    <location>
        <begin position="82"/>
        <end position="106"/>
    </location>
</feature>
<dbReference type="PANTHER" id="PTHR30250">
    <property type="entry name" value="PST FAMILY PREDICTED COLANIC ACID TRANSPORTER"/>
    <property type="match status" value="1"/>
</dbReference>
<dbReference type="AlphaFoldDB" id="A0A4R7F3L8"/>
<accession>A0A4R7F3L8</accession>
<feature type="transmembrane region" description="Helical" evidence="6">
    <location>
        <begin position="360"/>
        <end position="380"/>
    </location>
</feature>
<gene>
    <name evidence="7" type="ORF">C8P70_10340</name>
</gene>
<reference evidence="7 8" key="1">
    <citation type="submission" date="2019-03" db="EMBL/GenBank/DDBJ databases">
        <title>Genomic Encyclopedia of Archaeal and Bacterial Type Strains, Phase II (KMG-II): from individual species to whole genera.</title>
        <authorList>
            <person name="Goeker M."/>
        </authorList>
    </citation>
    <scope>NUCLEOTIDE SEQUENCE [LARGE SCALE GENOMIC DNA]</scope>
    <source>
        <strain evidence="7 8">DSM 28213</strain>
    </source>
</reference>
<feature type="transmembrane region" description="Helical" evidence="6">
    <location>
        <begin position="12"/>
        <end position="30"/>
    </location>
</feature>
<evidence type="ECO:0000256" key="4">
    <source>
        <dbReference type="ARBA" id="ARBA00022989"/>
    </source>
</evidence>
<dbReference type="Pfam" id="PF01943">
    <property type="entry name" value="Polysacc_synt"/>
    <property type="match status" value="1"/>
</dbReference>
<organism evidence="7 8">
    <name type="scientific">Myroides indicus</name>
    <dbReference type="NCBI Taxonomy" id="1323422"/>
    <lineage>
        <taxon>Bacteria</taxon>
        <taxon>Pseudomonadati</taxon>
        <taxon>Bacteroidota</taxon>
        <taxon>Flavobacteriia</taxon>
        <taxon>Flavobacteriales</taxon>
        <taxon>Flavobacteriaceae</taxon>
        <taxon>Myroides</taxon>
    </lineage>
</organism>
<feature type="transmembrane region" description="Helical" evidence="6">
    <location>
        <begin position="386"/>
        <end position="407"/>
    </location>
</feature>
<keyword evidence="8" id="KW-1185">Reference proteome</keyword>
<feature type="transmembrane region" description="Helical" evidence="6">
    <location>
        <begin position="294"/>
        <end position="316"/>
    </location>
</feature>
<sequence length="421" mass="47526">MSLLKASFFKGFAVYLGSSVINKAIPFLLLPILTKYLSPEEYGILALYQVMISFVMPFIGMNMQNNITRNFFSKSKEFLAKVIFNLVVVLTTTTVVVTLILSIYLLLGGNHFSIPTRWIYALPIMAYMGALNDFNLSILRNSKKPLFYGAFEISKTIIDLSITILLIVVYSFSWEGRAIGMLISTVIIGGLSVFRMWKNGYLLIEIDKSQINEILRISLPLIPHALGGVIMAVGDRIIIDQMVGTAEMGIYTVGYQFGMIMTLVTTAFNQTWTPWMYELLAQNKLENKIKIVKATYITCISFILIALLITTISYFLLPYMTTKEYHGAFVYVIWVALGYAFFGMYTLVFPYGVHVGKTSYLGIITFSAAAINILANLVLIKLNGPVGSAQATLISYIFMFVSVWWYSNKLFPMPWFKFIKK</sequence>
<feature type="transmembrane region" description="Helical" evidence="6">
    <location>
        <begin position="328"/>
        <end position="348"/>
    </location>
</feature>
<keyword evidence="5 6" id="KW-0472">Membrane</keyword>
<feature type="transmembrane region" description="Helical" evidence="6">
    <location>
        <begin position="42"/>
        <end position="61"/>
    </location>
</feature>
<dbReference type="InterPro" id="IPR002797">
    <property type="entry name" value="Polysacc_synth"/>
</dbReference>
<dbReference type="Proteomes" id="UP000295215">
    <property type="component" value="Unassembled WGS sequence"/>
</dbReference>
<proteinExistence type="predicted"/>
<feature type="transmembrane region" description="Helical" evidence="6">
    <location>
        <begin position="118"/>
        <end position="139"/>
    </location>
</feature>
<evidence type="ECO:0000313" key="8">
    <source>
        <dbReference type="Proteomes" id="UP000295215"/>
    </source>
</evidence>
<feature type="transmembrane region" description="Helical" evidence="6">
    <location>
        <begin position="253"/>
        <end position="273"/>
    </location>
</feature>
<evidence type="ECO:0000256" key="1">
    <source>
        <dbReference type="ARBA" id="ARBA00004651"/>
    </source>
</evidence>
<dbReference type="InterPro" id="IPR050833">
    <property type="entry name" value="Poly_Biosynth_Transport"/>
</dbReference>
<feature type="transmembrane region" description="Helical" evidence="6">
    <location>
        <begin position="214"/>
        <end position="233"/>
    </location>
</feature>
<evidence type="ECO:0000256" key="6">
    <source>
        <dbReference type="SAM" id="Phobius"/>
    </source>
</evidence>